<accession>A0ACB6RJF4</accession>
<feature type="non-terminal residue" evidence="1">
    <location>
        <position position="1"/>
    </location>
</feature>
<sequence length="70" mass="8677">DESYFKSAVKYGLEKLNTYWEKLVIEPTPSFYTISTALHPRLRLNWFKSHWRDYRDWQRKADNSFRTIFK</sequence>
<comment type="caution">
    <text evidence="1">The sequence shown here is derived from an EMBL/GenBank/DDBJ whole genome shotgun (WGS) entry which is preliminary data.</text>
</comment>
<gene>
    <name evidence="1" type="ORF">BU25DRAFT_324358</name>
</gene>
<reference evidence="1" key="1">
    <citation type="journal article" date="2020" name="Stud. Mycol.">
        <title>101 Dothideomycetes genomes: a test case for predicting lifestyles and emergence of pathogens.</title>
        <authorList>
            <person name="Haridas S."/>
            <person name="Albert R."/>
            <person name="Binder M."/>
            <person name="Bloem J."/>
            <person name="Labutti K."/>
            <person name="Salamov A."/>
            <person name="Andreopoulos B."/>
            <person name="Baker S."/>
            <person name="Barry K."/>
            <person name="Bills G."/>
            <person name="Bluhm B."/>
            <person name="Cannon C."/>
            <person name="Castanera R."/>
            <person name="Culley D."/>
            <person name="Daum C."/>
            <person name="Ezra D."/>
            <person name="Gonzalez J."/>
            <person name="Henrissat B."/>
            <person name="Kuo A."/>
            <person name="Liang C."/>
            <person name="Lipzen A."/>
            <person name="Lutzoni F."/>
            <person name="Magnuson J."/>
            <person name="Mondo S."/>
            <person name="Nolan M."/>
            <person name="Ohm R."/>
            <person name="Pangilinan J."/>
            <person name="Park H.-J."/>
            <person name="Ramirez L."/>
            <person name="Alfaro M."/>
            <person name="Sun H."/>
            <person name="Tritt A."/>
            <person name="Yoshinaga Y."/>
            <person name="Zwiers L.-H."/>
            <person name="Turgeon B."/>
            <person name="Goodwin S."/>
            <person name="Spatafora J."/>
            <person name="Crous P."/>
            <person name="Grigoriev I."/>
        </authorList>
    </citation>
    <scope>NUCLEOTIDE SEQUENCE</scope>
    <source>
        <strain evidence="1">CBS 525.71</strain>
    </source>
</reference>
<dbReference type="EMBL" id="MU006762">
    <property type="protein sequence ID" value="KAF2621112.1"/>
    <property type="molecule type" value="Genomic_DNA"/>
</dbReference>
<feature type="non-terminal residue" evidence="1">
    <location>
        <position position="70"/>
    </location>
</feature>
<proteinExistence type="predicted"/>
<organism evidence="1 2">
    <name type="scientific">Macroventuria anomochaeta</name>
    <dbReference type="NCBI Taxonomy" id="301207"/>
    <lineage>
        <taxon>Eukaryota</taxon>
        <taxon>Fungi</taxon>
        <taxon>Dikarya</taxon>
        <taxon>Ascomycota</taxon>
        <taxon>Pezizomycotina</taxon>
        <taxon>Dothideomycetes</taxon>
        <taxon>Pleosporomycetidae</taxon>
        <taxon>Pleosporales</taxon>
        <taxon>Pleosporineae</taxon>
        <taxon>Didymellaceae</taxon>
        <taxon>Macroventuria</taxon>
    </lineage>
</organism>
<evidence type="ECO:0000313" key="2">
    <source>
        <dbReference type="Proteomes" id="UP000799754"/>
    </source>
</evidence>
<dbReference type="Proteomes" id="UP000799754">
    <property type="component" value="Unassembled WGS sequence"/>
</dbReference>
<name>A0ACB6RJF4_9PLEO</name>
<keyword evidence="2" id="KW-1185">Reference proteome</keyword>
<evidence type="ECO:0000313" key="1">
    <source>
        <dbReference type="EMBL" id="KAF2621112.1"/>
    </source>
</evidence>
<protein>
    <submittedName>
        <fullName evidence="1">Uncharacterized protein</fullName>
    </submittedName>
</protein>